<dbReference type="PANTHER" id="PTHR13546">
    <property type="entry name" value="RE60986P"/>
    <property type="match status" value="1"/>
</dbReference>
<comment type="subcellular location">
    <subcellularLocation>
        <location evidence="1">Cell junction</location>
        <location evidence="1">Adherens junction</location>
    </subcellularLocation>
</comment>
<dbReference type="GO" id="GO:0045892">
    <property type="term" value="P:negative regulation of DNA-templated transcription"/>
    <property type="evidence" value="ECO:0007669"/>
    <property type="project" value="TreeGrafter"/>
</dbReference>
<evidence type="ECO:0008006" key="7">
    <source>
        <dbReference type="Google" id="ProtNLM"/>
    </source>
</evidence>
<dbReference type="Proteomes" id="UP000472273">
    <property type="component" value="Unplaced"/>
</dbReference>
<evidence type="ECO:0000313" key="6">
    <source>
        <dbReference type="Proteomes" id="UP000472273"/>
    </source>
</evidence>
<sequence length="205" mass="22611">LQKAAGGVPEPDKADLAGCSKEELVCCLHWKEAEKLAALVQCCRLIQGVNWQLQEHLREVCKLKAVNGRLQVENCELHDFCCFLDEDLLKVKCLAHHWQLFGNHAVQVLYDEVASCLHKLAGLEGLLTPLSPLHRSGATVNGVSLQGWHLKRGSGGKLGKYSGFALLPRLRCWPCRHIGKVEQSQCGFALLFKHATTAAFEAPVP</sequence>
<evidence type="ECO:0000256" key="1">
    <source>
        <dbReference type="ARBA" id="ARBA00004536"/>
    </source>
</evidence>
<reference evidence="5" key="1">
    <citation type="submission" date="2025-08" db="UniProtKB">
        <authorList>
            <consortium name="Ensembl"/>
        </authorList>
    </citation>
    <scope>IDENTIFICATION</scope>
</reference>
<evidence type="ECO:0000256" key="3">
    <source>
        <dbReference type="ARBA" id="ARBA00022949"/>
    </source>
</evidence>
<dbReference type="GeneTree" id="ENSGT00940000162317"/>
<dbReference type="GO" id="GO:0005634">
    <property type="term" value="C:nucleus"/>
    <property type="evidence" value="ECO:0007669"/>
    <property type="project" value="TreeGrafter"/>
</dbReference>
<dbReference type="Ensembl" id="ENSPTXT00000020731.1">
    <property type="protein sequence ID" value="ENSPTXP00000020116.1"/>
    <property type="gene ID" value="ENSPTXG00000013929.1"/>
</dbReference>
<evidence type="ECO:0000313" key="5">
    <source>
        <dbReference type="Ensembl" id="ENSPTXP00000020116.1"/>
    </source>
</evidence>
<keyword evidence="4" id="KW-0175">Coiled coil</keyword>
<organism evidence="5 6">
    <name type="scientific">Pseudonaja textilis</name>
    <name type="common">Eastern brown snake</name>
    <dbReference type="NCBI Taxonomy" id="8673"/>
    <lineage>
        <taxon>Eukaryota</taxon>
        <taxon>Metazoa</taxon>
        <taxon>Chordata</taxon>
        <taxon>Craniata</taxon>
        <taxon>Vertebrata</taxon>
        <taxon>Euteleostomi</taxon>
        <taxon>Lepidosauria</taxon>
        <taxon>Squamata</taxon>
        <taxon>Bifurcata</taxon>
        <taxon>Unidentata</taxon>
        <taxon>Episquamata</taxon>
        <taxon>Toxicofera</taxon>
        <taxon>Serpentes</taxon>
        <taxon>Colubroidea</taxon>
        <taxon>Elapidae</taxon>
        <taxon>Hydrophiinae</taxon>
        <taxon>Pseudonaja</taxon>
    </lineage>
</organism>
<protein>
    <recommendedName>
        <fullName evidence="7">Coiled-coil domain containing 85B</fullName>
    </recommendedName>
</protein>
<proteinExistence type="inferred from homology"/>
<accession>A0A670ZEX2</accession>
<comment type="similarity">
    <text evidence="2">Belongs to the CCDC85 family.</text>
</comment>
<dbReference type="Pfam" id="PF10226">
    <property type="entry name" value="CCDC85"/>
    <property type="match status" value="1"/>
</dbReference>
<reference evidence="5" key="2">
    <citation type="submission" date="2025-09" db="UniProtKB">
        <authorList>
            <consortium name="Ensembl"/>
        </authorList>
    </citation>
    <scope>IDENTIFICATION</scope>
</reference>
<dbReference type="PANTHER" id="PTHR13546:SF12">
    <property type="entry name" value="COILED-COIL DOMAIN-CONTAINING PROTEIN 85B"/>
    <property type="match status" value="1"/>
</dbReference>
<dbReference type="GO" id="GO:0005912">
    <property type="term" value="C:adherens junction"/>
    <property type="evidence" value="ECO:0007669"/>
    <property type="project" value="UniProtKB-SubCell"/>
</dbReference>
<evidence type="ECO:0000256" key="4">
    <source>
        <dbReference type="ARBA" id="ARBA00023054"/>
    </source>
</evidence>
<keyword evidence="3" id="KW-0965">Cell junction</keyword>
<keyword evidence="6" id="KW-1185">Reference proteome</keyword>
<dbReference type="AlphaFoldDB" id="A0A670ZEX2"/>
<dbReference type="InterPro" id="IPR019359">
    <property type="entry name" value="CCDC85"/>
</dbReference>
<evidence type="ECO:0000256" key="2">
    <source>
        <dbReference type="ARBA" id="ARBA00009052"/>
    </source>
</evidence>
<name>A0A670ZEX2_PSETE</name>